<protein>
    <submittedName>
        <fullName evidence="1">DUF523 domain-containing protein</fullName>
    </submittedName>
</protein>
<evidence type="ECO:0000313" key="1">
    <source>
        <dbReference type="EMBL" id="HIZ48786.1"/>
    </source>
</evidence>
<comment type="caution">
    <text evidence="1">The sequence shown here is derived from an EMBL/GenBank/DDBJ whole genome shotgun (WGS) entry which is preliminary data.</text>
</comment>
<dbReference type="AlphaFoldDB" id="A0A9D2JGA4"/>
<organism evidence="1 2">
    <name type="scientific">Candidatus Gemmiger excrementavium</name>
    <dbReference type="NCBI Taxonomy" id="2838608"/>
    <lineage>
        <taxon>Bacteria</taxon>
        <taxon>Bacillati</taxon>
        <taxon>Bacillota</taxon>
        <taxon>Clostridia</taxon>
        <taxon>Eubacteriales</taxon>
        <taxon>Gemmiger</taxon>
    </lineage>
</organism>
<evidence type="ECO:0000313" key="2">
    <source>
        <dbReference type="Proteomes" id="UP000824031"/>
    </source>
</evidence>
<reference evidence="1" key="1">
    <citation type="journal article" date="2021" name="PeerJ">
        <title>Extensive microbial diversity within the chicken gut microbiome revealed by metagenomics and culture.</title>
        <authorList>
            <person name="Gilroy R."/>
            <person name="Ravi A."/>
            <person name="Getino M."/>
            <person name="Pursley I."/>
            <person name="Horton D.L."/>
            <person name="Alikhan N.F."/>
            <person name="Baker D."/>
            <person name="Gharbi K."/>
            <person name="Hall N."/>
            <person name="Watson M."/>
            <person name="Adriaenssens E.M."/>
            <person name="Foster-Nyarko E."/>
            <person name="Jarju S."/>
            <person name="Secka A."/>
            <person name="Antonio M."/>
            <person name="Oren A."/>
            <person name="Chaudhuri R.R."/>
            <person name="La Ragione R."/>
            <person name="Hildebrand F."/>
            <person name="Pallen M.J."/>
        </authorList>
    </citation>
    <scope>NUCLEOTIDE SEQUENCE</scope>
    <source>
        <strain evidence="1">3436</strain>
    </source>
</reference>
<dbReference type="InterPro" id="IPR007553">
    <property type="entry name" value="2-thiour_desulf"/>
</dbReference>
<dbReference type="EMBL" id="DXBO01000127">
    <property type="protein sequence ID" value="HIZ48786.1"/>
    <property type="molecule type" value="Genomic_DNA"/>
</dbReference>
<proteinExistence type="predicted"/>
<dbReference type="Pfam" id="PF04463">
    <property type="entry name" value="2-thiour_desulf"/>
    <property type="match status" value="1"/>
</dbReference>
<gene>
    <name evidence="1" type="ORF">H9810_08715</name>
</gene>
<dbReference type="PANTHER" id="PTHR30087:SF1">
    <property type="entry name" value="HYPOTHETICAL CYTOSOLIC PROTEIN"/>
    <property type="match status" value="1"/>
</dbReference>
<sequence>MKILVSACLLGENCKYNGKNNRSQKVLDFVRRHEVVPVCPEVLAGLGVPRPCVELRDGVAYNEHGQNVDAAFRAGVQKALQQIAGQQIDLAILQSRSPTCGVKQIYDGSFTGRRIDGQGMLAAALAARGIPLVDAEDIDTLL</sequence>
<reference evidence="1" key="2">
    <citation type="submission" date="2021-04" db="EMBL/GenBank/DDBJ databases">
        <authorList>
            <person name="Gilroy R."/>
        </authorList>
    </citation>
    <scope>NUCLEOTIDE SEQUENCE</scope>
    <source>
        <strain evidence="1">3436</strain>
    </source>
</reference>
<accession>A0A9D2JGA4</accession>
<name>A0A9D2JGA4_9FIRM</name>
<dbReference type="Proteomes" id="UP000824031">
    <property type="component" value="Unassembled WGS sequence"/>
</dbReference>
<dbReference type="PANTHER" id="PTHR30087">
    <property type="entry name" value="INNER MEMBRANE PROTEIN"/>
    <property type="match status" value="1"/>
</dbReference>